<name>A0A8S5QCS2_9CAUD</name>
<dbReference type="PROSITE" id="PS50052">
    <property type="entry name" value="GUANYLATE_KINASE_2"/>
    <property type="match status" value="1"/>
</dbReference>
<dbReference type="Gene3D" id="3.40.50.300">
    <property type="entry name" value="P-loop containing nucleotide triphosphate hydrolases"/>
    <property type="match status" value="1"/>
</dbReference>
<dbReference type="EMBL" id="BK015636">
    <property type="protein sequence ID" value="DAE17063.1"/>
    <property type="molecule type" value="Genomic_DNA"/>
</dbReference>
<keyword evidence="3 5" id="KW-0418">Kinase</keyword>
<evidence type="ECO:0000256" key="1">
    <source>
        <dbReference type="ARBA" id="ARBA00005790"/>
    </source>
</evidence>
<protein>
    <submittedName>
        <fullName evidence="5">Guanylate kinase</fullName>
    </submittedName>
</protein>
<dbReference type="InterPro" id="IPR008144">
    <property type="entry name" value="Guanylate_kin-like_dom"/>
</dbReference>
<dbReference type="InterPro" id="IPR008145">
    <property type="entry name" value="GK/Ca_channel_bsu"/>
</dbReference>
<dbReference type="SUPFAM" id="SSF52540">
    <property type="entry name" value="P-loop containing nucleoside triphosphate hydrolases"/>
    <property type="match status" value="1"/>
</dbReference>
<dbReference type="GO" id="GO:0004385">
    <property type="term" value="F:GMP kinase activity"/>
    <property type="evidence" value="ECO:0007669"/>
    <property type="project" value="TreeGrafter"/>
</dbReference>
<evidence type="ECO:0000259" key="4">
    <source>
        <dbReference type="PROSITE" id="PS50052"/>
    </source>
</evidence>
<feature type="domain" description="Guanylate kinase-like" evidence="4">
    <location>
        <begin position="1"/>
        <end position="98"/>
    </location>
</feature>
<dbReference type="InterPro" id="IPR027417">
    <property type="entry name" value="P-loop_NTPase"/>
</dbReference>
<reference evidence="5" key="1">
    <citation type="journal article" date="2021" name="Proc. Natl. Acad. Sci. U.S.A.">
        <title>A Catalog of Tens of Thousands of Viruses from Human Metagenomes Reveals Hidden Associations with Chronic Diseases.</title>
        <authorList>
            <person name="Tisza M.J."/>
            <person name="Buck C.B."/>
        </authorList>
    </citation>
    <scope>NUCLEOTIDE SEQUENCE</scope>
    <source>
        <strain evidence="5">Ctbvd11</strain>
    </source>
</reference>
<dbReference type="SMART" id="SM00072">
    <property type="entry name" value="GuKc"/>
    <property type="match status" value="1"/>
</dbReference>
<evidence type="ECO:0000256" key="2">
    <source>
        <dbReference type="ARBA" id="ARBA00022679"/>
    </source>
</evidence>
<dbReference type="PANTHER" id="PTHR23117">
    <property type="entry name" value="GUANYLATE KINASE-RELATED"/>
    <property type="match status" value="1"/>
</dbReference>
<dbReference type="PANTHER" id="PTHR23117:SF13">
    <property type="entry name" value="GUANYLATE KINASE"/>
    <property type="match status" value="1"/>
</dbReference>
<proteinExistence type="inferred from homology"/>
<evidence type="ECO:0000313" key="5">
    <source>
        <dbReference type="EMBL" id="DAE17063.1"/>
    </source>
</evidence>
<organism evidence="5">
    <name type="scientific">Siphoviridae sp. ctbvd11</name>
    <dbReference type="NCBI Taxonomy" id="2825567"/>
    <lineage>
        <taxon>Viruses</taxon>
        <taxon>Duplodnaviria</taxon>
        <taxon>Heunggongvirae</taxon>
        <taxon>Uroviricota</taxon>
        <taxon>Caudoviricetes</taxon>
    </lineage>
</organism>
<accession>A0A8S5QCS2</accession>
<comment type="similarity">
    <text evidence="1">Belongs to the guanylate kinase family.</text>
</comment>
<dbReference type="Pfam" id="PF00625">
    <property type="entry name" value="Guanylate_kin"/>
    <property type="match status" value="1"/>
</dbReference>
<sequence>MKLITIIGPSGAGKDTVALMLSAILGYEVLCSYTTRPMREGEVDGKEHHFVKECNVPKSEMLAYTRYGNYEYWTEKKQVDGAAIYVIDEKGLMELMERCPKAKIITVYVSAKPETLKKRGISEERTDRDQYRVQIDFNSYDYVIPNNRSIFHLWDFVAFVAKKIREQELGIPNHAVK</sequence>
<evidence type="ECO:0000256" key="3">
    <source>
        <dbReference type="ARBA" id="ARBA00022777"/>
    </source>
</evidence>
<keyword evidence="2" id="KW-0808">Transferase</keyword>